<name>A0A0C2VTM6_9BACL</name>
<feature type="transmembrane region" description="Helical" evidence="2">
    <location>
        <begin position="521"/>
        <end position="542"/>
    </location>
</feature>
<comment type="caution">
    <text evidence="4">The sequence shown here is derived from an EMBL/GenBank/DDBJ whole genome shotgun (WGS) entry which is preliminary data.</text>
</comment>
<dbReference type="InterPro" id="IPR004147">
    <property type="entry name" value="ABC1_dom"/>
</dbReference>
<dbReference type="CDD" id="cd05121">
    <property type="entry name" value="ABC1_ADCK3-like"/>
    <property type="match status" value="1"/>
</dbReference>
<evidence type="ECO:0000313" key="4">
    <source>
        <dbReference type="EMBL" id="KIL47348.1"/>
    </source>
</evidence>
<dbReference type="Pfam" id="PF03109">
    <property type="entry name" value="ABC1"/>
    <property type="match status" value="1"/>
</dbReference>
<organism evidence="4 5">
    <name type="scientific">Jeotgalibacillus campisalis</name>
    <dbReference type="NCBI Taxonomy" id="220754"/>
    <lineage>
        <taxon>Bacteria</taxon>
        <taxon>Bacillati</taxon>
        <taxon>Bacillota</taxon>
        <taxon>Bacilli</taxon>
        <taxon>Bacillales</taxon>
        <taxon>Caryophanaceae</taxon>
        <taxon>Jeotgalibacillus</taxon>
    </lineage>
</organism>
<dbReference type="SUPFAM" id="SSF56112">
    <property type="entry name" value="Protein kinase-like (PK-like)"/>
    <property type="match status" value="1"/>
</dbReference>
<proteinExistence type="inferred from homology"/>
<dbReference type="PATRIC" id="fig|220754.4.peg.1538"/>
<accession>A0A0C2VTM6</accession>
<comment type="similarity">
    <text evidence="1">Belongs to the protein kinase superfamily. ADCK protein kinase family.</text>
</comment>
<keyword evidence="5" id="KW-1185">Reference proteome</keyword>
<dbReference type="PANTHER" id="PTHR10566">
    <property type="entry name" value="CHAPERONE-ACTIVITY OF BC1 COMPLEX CABC1 -RELATED"/>
    <property type="match status" value="1"/>
</dbReference>
<sequence length="551" mass="63746">MFITKNLAIYRIYKIVWMSTKFFLQLYWFQKKYKGKWNPEIEEKWSHLTGKQAREYKKLALKLEGLLIKLGQFLSTRADIMPQSFINELDGLTDRVPPVSWEKAKLVMESEWNTDTSSIVQTISDQPVASASIGDVYQATLHNGDTVAVKVQRPGIESIIRTDFKAVKIVAWLAQRFTSFGKQIDLKALYREMTSVIGEELNFRQELQNGQIFRERFNNQQGISVPYYYTDFTTRRVLVMEWIEGAKINDESFLKEAQIDRPELANRLLHLFIEQLLNEGLFHADPHSGNILIKKDGTIALIDFGMVGTIRNKDAQAVQLAVEGIIFERYEDVIQALESLRFLLPHADKEVLMEVIERVVKLYKSNEWQDGDSFLMDRLLEDIQEIVRTQPIQLPSEFAFFGRAISTFTGVIYSIYPEADFIEMARPTVIQWVTGRNAEKDSSAELFKTAQRYFQPLLSTPYKLQEALEEPKRYRRMVQNNYKQEQLINNWLTQRKDTAFLTAIPFAGIHVAVWFSEWMVAGGTGALILAGLLRYASLSAKIKKELNEDKR</sequence>
<keyword evidence="2" id="KW-0472">Membrane</keyword>
<dbReference type="AlphaFoldDB" id="A0A0C2VTM6"/>
<feature type="domain" description="Protein kinase" evidence="3">
    <location>
        <begin position="122"/>
        <end position="454"/>
    </location>
</feature>
<feature type="transmembrane region" description="Helical" evidence="2">
    <location>
        <begin position="12"/>
        <end position="29"/>
    </location>
</feature>
<dbReference type="InterPro" id="IPR000719">
    <property type="entry name" value="Prot_kinase_dom"/>
</dbReference>
<keyword evidence="2" id="KW-0812">Transmembrane</keyword>
<evidence type="ECO:0000256" key="2">
    <source>
        <dbReference type="SAM" id="Phobius"/>
    </source>
</evidence>
<keyword evidence="2" id="KW-1133">Transmembrane helix</keyword>
<dbReference type="Proteomes" id="UP000031972">
    <property type="component" value="Unassembled WGS sequence"/>
</dbReference>
<evidence type="ECO:0000313" key="5">
    <source>
        <dbReference type="Proteomes" id="UP000031972"/>
    </source>
</evidence>
<gene>
    <name evidence="4" type="ORF">KR50_15150</name>
</gene>
<dbReference type="GO" id="GO:0005524">
    <property type="term" value="F:ATP binding"/>
    <property type="evidence" value="ECO:0007669"/>
    <property type="project" value="InterPro"/>
</dbReference>
<protein>
    <recommendedName>
        <fullName evidence="3">Protein kinase domain-containing protein</fullName>
    </recommendedName>
</protein>
<dbReference type="InterPro" id="IPR050154">
    <property type="entry name" value="UbiB_kinase"/>
</dbReference>
<dbReference type="PROSITE" id="PS50011">
    <property type="entry name" value="PROTEIN_KINASE_DOM"/>
    <property type="match status" value="1"/>
</dbReference>
<evidence type="ECO:0000256" key="1">
    <source>
        <dbReference type="ARBA" id="ARBA00009670"/>
    </source>
</evidence>
<dbReference type="InterPro" id="IPR011009">
    <property type="entry name" value="Kinase-like_dom_sf"/>
</dbReference>
<dbReference type="PANTHER" id="PTHR10566:SF113">
    <property type="entry name" value="PROTEIN ACTIVITY OF BC1 COMPLEX KINASE 7, CHLOROPLASTIC"/>
    <property type="match status" value="1"/>
</dbReference>
<dbReference type="OrthoDB" id="9795390at2"/>
<dbReference type="RefSeq" id="WP_052476877.1">
    <property type="nucleotide sequence ID" value="NZ_JXRR01000014.1"/>
</dbReference>
<dbReference type="Gene3D" id="1.10.510.10">
    <property type="entry name" value="Transferase(Phosphotransferase) domain 1"/>
    <property type="match status" value="1"/>
</dbReference>
<reference evidence="4 5" key="1">
    <citation type="submission" date="2015-01" db="EMBL/GenBank/DDBJ databases">
        <title>Jeotgalibacillus campisalis genome sequencing.</title>
        <authorList>
            <person name="Goh K.M."/>
            <person name="Chan K.-G."/>
            <person name="Yaakop A.S."/>
            <person name="Ee R."/>
            <person name="Gan H.M."/>
            <person name="Chan C.S."/>
        </authorList>
    </citation>
    <scope>NUCLEOTIDE SEQUENCE [LARGE SCALE GENOMIC DNA]</scope>
    <source>
        <strain evidence="4 5">SF-57</strain>
    </source>
</reference>
<dbReference type="EMBL" id="JXRR01000014">
    <property type="protein sequence ID" value="KIL47348.1"/>
    <property type="molecule type" value="Genomic_DNA"/>
</dbReference>
<evidence type="ECO:0000259" key="3">
    <source>
        <dbReference type="PROSITE" id="PS50011"/>
    </source>
</evidence>
<dbReference type="GO" id="GO:0004672">
    <property type="term" value="F:protein kinase activity"/>
    <property type="evidence" value="ECO:0007669"/>
    <property type="project" value="InterPro"/>
</dbReference>